<dbReference type="AlphaFoldDB" id="A0A368GZ53"/>
<dbReference type="OrthoDB" id="774557at2759"/>
<organism evidence="1 2">
    <name type="scientific">Ancylostoma caninum</name>
    <name type="common">Dog hookworm</name>
    <dbReference type="NCBI Taxonomy" id="29170"/>
    <lineage>
        <taxon>Eukaryota</taxon>
        <taxon>Metazoa</taxon>
        <taxon>Ecdysozoa</taxon>
        <taxon>Nematoda</taxon>
        <taxon>Chromadorea</taxon>
        <taxon>Rhabditida</taxon>
        <taxon>Rhabditina</taxon>
        <taxon>Rhabditomorpha</taxon>
        <taxon>Strongyloidea</taxon>
        <taxon>Ancylostomatidae</taxon>
        <taxon>Ancylostomatinae</taxon>
        <taxon>Ancylostoma</taxon>
    </lineage>
</organism>
<gene>
    <name evidence="1" type="ORF">ANCCAN_04267</name>
</gene>
<dbReference type="Proteomes" id="UP000252519">
    <property type="component" value="Unassembled WGS sequence"/>
</dbReference>
<proteinExistence type="predicted"/>
<dbReference type="EMBL" id="JOJR01000031">
    <property type="protein sequence ID" value="RCN49643.1"/>
    <property type="molecule type" value="Genomic_DNA"/>
</dbReference>
<name>A0A368GZ53_ANCCA</name>
<evidence type="ECO:0000313" key="1">
    <source>
        <dbReference type="EMBL" id="RCN49643.1"/>
    </source>
</evidence>
<protein>
    <submittedName>
        <fullName evidence="1">Uncharacterized protein</fullName>
    </submittedName>
</protein>
<sequence>MYFVIRGQSRESQAPSGMIHYENQDMLQVTKHDIPNAEQSYSSMTGCGLR</sequence>
<accession>A0A368GZ53</accession>
<reference evidence="1 2" key="1">
    <citation type="submission" date="2014-10" db="EMBL/GenBank/DDBJ databases">
        <title>Draft genome of the hookworm Ancylostoma caninum.</title>
        <authorList>
            <person name="Mitreva M."/>
        </authorList>
    </citation>
    <scope>NUCLEOTIDE SEQUENCE [LARGE SCALE GENOMIC DNA]</scope>
    <source>
        <strain evidence="1 2">Baltimore</strain>
    </source>
</reference>
<comment type="caution">
    <text evidence="1">The sequence shown here is derived from an EMBL/GenBank/DDBJ whole genome shotgun (WGS) entry which is preliminary data.</text>
</comment>
<evidence type="ECO:0000313" key="2">
    <source>
        <dbReference type="Proteomes" id="UP000252519"/>
    </source>
</evidence>
<keyword evidence="2" id="KW-1185">Reference proteome</keyword>